<evidence type="ECO:0000313" key="1">
    <source>
        <dbReference type="EMBL" id="MDF2259772.1"/>
    </source>
</evidence>
<organism evidence="1 2">
    <name type="scientific">Streptantibioticus ferralitis</name>
    <dbReference type="NCBI Taxonomy" id="236510"/>
    <lineage>
        <taxon>Bacteria</taxon>
        <taxon>Bacillati</taxon>
        <taxon>Actinomycetota</taxon>
        <taxon>Actinomycetes</taxon>
        <taxon>Kitasatosporales</taxon>
        <taxon>Streptomycetaceae</taxon>
        <taxon>Streptantibioticus</taxon>
    </lineage>
</organism>
<dbReference type="RefSeq" id="WP_275819711.1">
    <property type="nucleotide sequence ID" value="NZ_BAAANM010000028.1"/>
</dbReference>
<gene>
    <name evidence="1" type="ORF">P2L57_29830</name>
</gene>
<comment type="caution">
    <text evidence="1">The sequence shown here is derived from an EMBL/GenBank/DDBJ whole genome shotgun (WGS) entry which is preliminary data.</text>
</comment>
<accession>A0ABT5Z802</accession>
<proteinExistence type="predicted"/>
<sequence length="95" mass="10425">MAVEFESLQEAAQELGDDISTHDKAGLEALSDAHLREQYDARDELYEFIDGLWDKTKADVPDAGARDEYAGLAGLRDLAAALRNNASDILTEREG</sequence>
<keyword evidence="2" id="KW-1185">Reference proteome</keyword>
<protein>
    <submittedName>
        <fullName evidence="1">Uncharacterized protein</fullName>
    </submittedName>
</protein>
<dbReference type="EMBL" id="JARHTQ010000025">
    <property type="protein sequence ID" value="MDF2259772.1"/>
    <property type="molecule type" value="Genomic_DNA"/>
</dbReference>
<evidence type="ECO:0000313" key="2">
    <source>
        <dbReference type="Proteomes" id="UP001220022"/>
    </source>
</evidence>
<dbReference type="Proteomes" id="UP001220022">
    <property type="component" value="Unassembled WGS sequence"/>
</dbReference>
<name>A0ABT5Z802_9ACTN</name>
<reference evidence="1 2" key="1">
    <citation type="submission" date="2023-03" db="EMBL/GenBank/DDBJ databases">
        <title>Draft genome sequence of type strain Streptomyces ferralitis JCM 14344.</title>
        <authorList>
            <person name="Klaysubun C."/>
            <person name="Duangmal K."/>
        </authorList>
    </citation>
    <scope>NUCLEOTIDE SEQUENCE [LARGE SCALE GENOMIC DNA]</scope>
    <source>
        <strain evidence="1 2">JCM 14344</strain>
    </source>
</reference>